<protein>
    <submittedName>
        <fullName evidence="2">Uncharacterized protein</fullName>
    </submittedName>
</protein>
<organism evidence="2 3">
    <name type="scientific">Batrachochytrium dendrobatidis (strain JEL423)</name>
    <dbReference type="NCBI Taxonomy" id="403673"/>
    <lineage>
        <taxon>Eukaryota</taxon>
        <taxon>Fungi</taxon>
        <taxon>Fungi incertae sedis</taxon>
        <taxon>Chytridiomycota</taxon>
        <taxon>Chytridiomycota incertae sedis</taxon>
        <taxon>Chytridiomycetes</taxon>
        <taxon>Rhizophydiales</taxon>
        <taxon>Rhizophydiales incertae sedis</taxon>
        <taxon>Batrachochytrium</taxon>
    </lineage>
</organism>
<feature type="transmembrane region" description="Helical" evidence="1">
    <location>
        <begin position="18"/>
        <end position="37"/>
    </location>
</feature>
<reference evidence="2 3" key="1">
    <citation type="submission" date="2006-10" db="EMBL/GenBank/DDBJ databases">
        <title>The Genome Sequence of Batrachochytrium dendrobatidis JEL423.</title>
        <authorList>
            <consortium name="The Broad Institute Genome Sequencing Platform"/>
            <person name="Birren B."/>
            <person name="Lander E."/>
            <person name="Galagan J."/>
            <person name="Cuomo C."/>
            <person name="Devon K."/>
            <person name="Jaffe D."/>
            <person name="Butler J."/>
            <person name="Alvarez P."/>
            <person name="Gnerre S."/>
            <person name="Grabherr M."/>
            <person name="Kleber M."/>
            <person name="Mauceli E."/>
            <person name="Brockman W."/>
            <person name="Young S."/>
            <person name="LaButti K."/>
            <person name="Sykes S."/>
            <person name="DeCaprio D."/>
            <person name="Crawford M."/>
            <person name="Koehrsen M."/>
            <person name="Engels R."/>
            <person name="Montgomery P."/>
            <person name="Pearson M."/>
            <person name="Howarth C."/>
            <person name="Larson L."/>
            <person name="White J."/>
            <person name="O'Leary S."/>
            <person name="Kodira C."/>
            <person name="Zeng Q."/>
            <person name="Yandava C."/>
            <person name="Alvarado L."/>
            <person name="Longcore J."/>
            <person name="James T."/>
        </authorList>
    </citation>
    <scope>NUCLEOTIDE SEQUENCE [LARGE SCALE GENOMIC DNA]</scope>
    <source>
        <strain evidence="2 3">JEL423</strain>
    </source>
</reference>
<evidence type="ECO:0000313" key="3">
    <source>
        <dbReference type="Proteomes" id="UP000077115"/>
    </source>
</evidence>
<reference evidence="2 3" key="2">
    <citation type="submission" date="2016-05" db="EMBL/GenBank/DDBJ databases">
        <title>Lineage-specific infection strategies underlie the spectrum of fungal disease in amphibians.</title>
        <authorList>
            <person name="Cuomo C.A."/>
            <person name="Farrer R.A."/>
            <person name="James T."/>
            <person name="Longcore J."/>
            <person name="Birren B."/>
        </authorList>
    </citation>
    <scope>NUCLEOTIDE SEQUENCE [LARGE SCALE GENOMIC DNA]</scope>
    <source>
        <strain evidence="2 3">JEL423</strain>
    </source>
</reference>
<keyword evidence="1" id="KW-0812">Transmembrane</keyword>
<dbReference type="Proteomes" id="UP000077115">
    <property type="component" value="Unassembled WGS sequence"/>
</dbReference>
<dbReference type="AlphaFoldDB" id="A0A177WNC5"/>
<keyword evidence="1" id="KW-1133">Transmembrane helix</keyword>
<accession>A0A177WNC5</accession>
<dbReference type="EMBL" id="DS022305">
    <property type="protein sequence ID" value="OAJ40930.1"/>
    <property type="molecule type" value="Genomic_DNA"/>
</dbReference>
<dbReference type="STRING" id="403673.A0A177WNC5"/>
<evidence type="ECO:0000313" key="2">
    <source>
        <dbReference type="EMBL" id="OAJ40930.1"/>
    </source>
</evidence>
<proteinExistence type="predicted"/>
<feature type="transmembrane region" description="Helical" evidence="1">
    <location>
        <begin position="57"/>
        <end position="78"/>
    </location>
</feature>
<evidence type="ECO:0000256" key="1">
    <source>
        <dbReference type="SAM" id="Phobius"/>
    </source>
</evidence>
<dbReference type="VEuPathDB" id="FungiDB:BDEG_24612"/>
<dbReference type="OrthoDB" id="311720at2759"/>
<gene>
    <name evidence="2" type="ORF">BDEG_24612</name>
</gene>
<name>A0A177WNC5_BATDL</name>
<sequence length="134" mass="15103">MIIQVVWFNLGAWSKFQGLFLLGAFVVIEPIRLWLGYSGNLKERPIMGNGVTMPFDYALNLVYILMIAAEIVYGYMAAKDIVQNHTMHIYMILGETTKDDKGTDSTRLDQTDGFSVCSYNSANSGVEYTRLKSE</sequence>
<keyword evidence="1" id="KW-0472">Membrane</keyword>